<comment type="caution">
    <text evidence="2">The sequence shown here is derived from an EMBL/GenBank/DDBJ whole genome shotgun (WGS) entry which is preliminary data.</text>
</comment>
<protein>
    <submittedName>
        <fullName evidence="2">Uncharacterized protein</fullName>
    </submittedName>
</protein>
<gene>
    <name evidence="2" type="ORF">NDU88_000860</name>
</gene>
<proteinExistence type="predicted"/>
<keyword evidence="3" id="KW-1185">Reference proteome</keyword>
<sequence>MNLLMRPLGLTNNGPRGAAQKPRGRRQAGEHRDGAAAPHLQPRECLHSRPLARQSRKDDASPSATLASHAVDTSPAVESPGLHRSPPPPKSQGAATPDTGRRSWQEKCQRIAPAQLSLHSGGHSLDSQATPPVYFRTYPTRQALDAPEILRMLQVHLLCLLPCLRAFRSINHIY</sequence>
<evidence type="ECO:0000256" key="1">
    <source>
        <dbReference type="SAM" id="MobiDB-lite"/>
    </source>
</evidence>
<feature type="region of interest" description="Disordered" evidence="1">
    <location>
        <begin position="1"/>
        <end position="105"/>
    </location>
</feature>
<organism evidence="2 3">
    <name type="scientific">Pleurodeles waltl</name>
    <name type="common">Iberian ribbed newt</name>
    <dbReference type="NCBI Taxonomy" id="8319"/>
    <lineage>
        <taxon>Eukaryota</taxon>
        <taxon>Metazoa</taxon>
        <taxon>Chordata</taxon>
        <taxon>Craniata</taxon>
        <taxon>Vertebrata</taxon>
        <taxon>Euteleostomi</taxon>
        <taxon>Amphibia</taxon>
        <taxon>Batrachia</taxon>
        <taxon>Caudata</taxon>
        <taxon>Salamandroidea</taxon>
        <taxon>Salamandridae</taxon>
        <taxon>Pleurodelinae</taxon>
        <taxon>Pleurodeles</taxon>
    </lineage>
</organism>
<dbReference type="AlphaFoldDB" id="A0AAV7LBF2"/>
<evidence type="ECO:0000313" key="3">
    <source>
        <dbReference type="Proteomes" id="UP001066276"/>
    </source>
</evidence>
<name>A0AAV7LBF2_PLEWA</name>
<accession>A0AAV7LBF2</accession>
<dbReference type="EMBL" id="JANPWB010000015">
    <property type="protein sequence ID" value="KAJ1087694.1"/>
    <property type="molecule type" value="Genomic_DNA"/>
</dbReference>
<reference evidence="2" key="1">
    <citation type="journal article" date="2022" name="bioRxiv">
        <title>Sequencing and chromosome-scale assembly of the giantPleurodeles waltlgenome.</title>
        <authorList>
            <person name="Brown T."/>
            <person name="Elewa A."/>
            <person name="Iarovenko S."/>
            <person name="Subramanian E."/>
            <person name="Araus A.J."/>
            <person name="Petzold A."/>
            <person name="Susuki M."/>
            <person name="Suzuki K.-i.T."/>
            <person name="Hayashi T."/>
            <person name="Toyoda A."/>
            <person name="Oliveira C."/>
            <person name="Osipova E."/>
            <person name="Leigh N.D."/>
            <person name="Simon A."/>
            <person name="Yun M.H."/>
        </authorList>
    </citation>
    <scope>NUCLEOTIDE SEQUENCE</scope>
    <source>
        <strain evidence="2">20211129_DDA</strain>
        <tissue evidence="2">Liver</tissue>
    </source>
</reference>
<dbReference type="Proteomes" id="UP001066276">
    <property type="component" value="Chromosome 11"/>
</dbReference>
<evidence type="ECO:0000313" key="2">
    <source>
        <dbReference type="EMBL" id="KAJ1087694.1"/>
    </source>
</evidence>